<dbReference type="Gene3D" id="1.20.5.430">
    <property type="match status" value="1"/>
</dbReference>
<feature type="region of interest" description="Disordered" evidence="5">
    <location>
        <begin position="1692"/>
        <end position="1760"/>
    </location>
</feature>
<feature type="region of interest" description="Disordered" evidence="5">
    <location>
        <begin position="1442"/>
        <end position="1461"/>
    </location>
</feature>
<keyword evidence="8" id="KW-1185">Reference proteome</keyword>
<feature type="compositionally biased region" description="Low complexity" evidence="5">
    <location>
        <begin position="1375"/>
        <end position="1385"/>
    </location>
</feature>
<feature type="compositionally biased region" description="Basic and acidic residues" evidence="5">
    <location>
        <begin position="1701"/>
        <end position="1716"/>
    </location>
</feature>
<comment type="similarity">
    <text evidence="2">Belongs to the N-CoR nuclear receptor corepressors family.</text>
</comment>
<evidence type="ECO:0000256" key="3">
    <source>
        <dbReference type="ARBA" id="ARBA00023054"/>
    </source>
</evidence>
<dbReference type="GeneID" id="114330824"/>
<feature type="region of interest" description="Disordered" evidence="5">
    <location>
        <begin position="1362"/>
        <end position="1385"/>
    </location>
</feature>
<feature type="compositionally biased region" description="Polar residues" evidence="5">
    <location>
        <begin position="1018"/>
        <end position="1034"/>
    </location>
</feature>
<feature type="coiled-coil region" evidence="4">
    <location>
        <begin position="221"/>
        <end position="255"/>
    </location>
</feature>
<feature type="region of interest" description="Disordered" evidence="5">
    <location>
        <begin position="1241"/>
        <end position="1262"/>
    </location>
</feature>
<feature type="region of interest" description="Disordered" evidence="5">
    <location>
        <begin position="988"/>
        <end position="1036"/>
    </location>
</feature>
<dbReference type="RefSeq" id="XP_050513284.1">
    <property type="nucleotide sequence ID" value="XM_050657327.1"/>
</dbReference>
<evidence type="ECO:0000259" key="6">
    <source>
        <dbReference type="PROSITE" id="PS51293"/>
    </source>
</evidence>
<feature type="compositionally biased region" description="Polar residues" evidence="5">
    <location>
        <begin position="1571"/>
        <end position="1584"/>
    </location>
</feature>
<comment type="subcellular location">
    <subcellularLocation>
        <location evidence="1">Nucleus</location>
    </subcellularLocation>
</comment>
<feature type="domain" description="SANT" evidence="6">
    <location>
        <begin position="468"/>
        <end position="519"/>
    </location>
</feature>
<feature type="compositionally biased region" description="Polar residues" evidence="5">
    <location>
        <begin position="13"/>
        <end position="40"/>
    </location>
</feature>
<dbReference type="Proteomes" id="UP001652700">
    <property type="component" value="Unplaced"/>
</dbReference>
<feature type="compositionally biased region" description="Polar residues" evidence="5">
    <location>
        <begin position="1362"/>
        <end position="1371"/>
    </location>
</feature>
<dbReference type="RefSeq" id="XP_050513283.1">
    <property type="nucleotide sequence ID" value="XM_050657326.1"/>
</dbReference>
<feature type="compositionally biased region" description="Polar residues" evidence="5">
    <location>
        <begin position="1810"/>
        <end position="1820"/>
    </location>
</feature>
<dbReference type="SMART" id="SM00717">
    <property type="entry name" value="SANT"/>
    <property type="match status" value="2"/>
</dbReference>
<feature type="compositionally biased region" description="Basic and acidic residues" evidence="5">
    <location>
        <begin position="1"/>
        <end position="10"/>
    </location>
</feature>
<feature type="region of interest" description="Disordered" evidence="5">
    <location>
        <begin position="763"/>
        <end position="805"/>
    </location>
</feature>
<feature type="compositionally biased region" description="Basic and acidic residues" evidence="5">
    <location>
        <begin position="784"/>
        <end position="799"/>
    </location>
</feature>
<feature type="compositionally biased region" description="Low complexity" evidence="5">
    <location>
        <begin position="69"/>
        <end position="107"/>
    </location>
</feature>
<feature type="region of interest" description="Disordered" evidence="5">
    <location>
        <begin position="1777"/>
        <end position="1855"/>
    </location>
</feature>
<dbReference type="RefSeq" id="XP_050513282.1">
    <property type="nucleotide sequence ID" value="XM_050657325.1"/>
</dbReference>
<feature type="compositionally biased region" description="Basic and acidic residues" evidence="5">
    <location>
        <begin position="1777"/>
        <end position="1793"/>
    </location>
</feature>
<protein>
    <recommendedName>
        <fullName evidence="6">SANT domain-containing protein</fullName>
    </recommendedName>
</protein>
<dbReference type="InterPro" id="IPR017884">
    <property type="entry name" value="SANT_dom"/>
</dbReference>
<dbReference type="EnsemblMetazoa" id="XM_050657326.1">
    <property type="protein sequence ID" value="XP_050513283.1"/>
    <property type="gene ID" value="LOC114330824"/>
</dbReference>
<dbReference type="InterPro" id="IPR051571">
    <property type="entry name" value="N-CoR_corepressor"/>
</dbReference>
<evidence type="ECO:0000313" key="7">
    <source>
        <dbReference type="EnsemblMetazoa" id="XP_050513284.1"/>
    </source>
</evidence>
<dbReference type="PROSITE" id="PS51293">
    <property type="entry name" value="SANT"/>
    <property type="match status" value="1"/>
</dbReference>
<accession>A0ABM5KSW5</accession>
<dbReference type="InterPro" id="IPR031557">
    <property type="entry name" value="N-CoR_GPS2_interact"/>
</dbReference>
<dbReference type="PANTHER" id="PTHR13992">
    <property type="entry name" value="NUCLEAR RECEPTOR CO-REPRESSOR RELATED NCOR"/>
    <property type="match status" value="1"/>
</dbReference>
<feature type="compositionally biased region" description="Polar residues" evidence="5">
    <location>
        <begin position="770"/>
        <end position="783"/>
    </location>
</feature>
<dbReference type="PANTHER" id="PTHR13992:SF39">
    <property type="entry name" value="SMRTER, ISOFORM G"/>
    <property type="match status" value="1"/>
</dbReference>
<dbReference type="EnsemblMetazoa" id="XM_050657325.1">
    <property type="protein sequence ID" value="XP_050513282.1"/>
    <property type="gene ID" value="LOC114330824"/>
</dbReference>
<evidence type="ECO:0000313" key="8">
    <source>
        <dbReference type="Proteomes" id="UP001652700"/>
    </source>
</evidence>
<feature type="compositionally biased region" description="Polar residues" evidence="5">
    <location>
        <begin position="1241"/>
        <end position="1260"/>
    </location>
</feature>
<feature type="compositionally biased region" description="Low complexity" evidence="5">
    <location>
        <begin position="1467"/>
        <end position="1540"/>
    </location>
</feature>
<dbReference type="InterPro" id="IPR001005">
    <property type="entry name" value="SANT/Myb"/>
</dbReference>
<keyword evidence="3 4" id="KW-0175">Coiled coil</keyword>
<feature type="compositionally biased region" description="Basic and acidic residues" evidence="5">
    <location>
        <begin position="1542"/>
        <end position="1551"/>
    </location>
</feature>
<dbReference type="Gene3D" id="1.10.10.60">
    <property type="entry name" value="Homeodomain-like"/>
    <property type="match status" value="1"/>
</dbReference>
<evidence type="ECO:0000256" key="2">
    <source>
        <dbReference type="ARBA" id="ARBA00010097"/>
    </source>
</evidence>
<feature type="region of interest" description="Disordered" evidence="5">
    <location>
        <begin position="596"/>
        <end position="615"/>
    </location>
</feature>
<feature type="region of interest" description="Disordered" evidence="5">
    <location>
        <begin position="1467"/>
        <end position="1584"/>
    </location>
</feature>
<feature type="compositionally biased region" description="Polar residues" evidence="5">
    <location>
        <begin position="1831"/>
        <end position="1849"/>
    </location>
</feature>
<organism evidence="7 8">
    <name type="scientific">Diabrotica virgifera virgifera</name>
    <name type="common">western corn rootworm</name>
    <dbReference type="NCBI Taxonomy" id="50390"/>
    <lineage>
        <taxon>Eukaryota</taxon>
        <taxon>Metazoa</taxon>
        <taxon>Ecdysozoa</taxon>
        <taxon>Arthropoda</taxon>
        <taxon>Hexapoda</taxon>
        <taxon>Insecta</taxon>
        <taxon>Pterygota</taxon>
        <taxon>Neoptera</taxon>
        <taxon>Endopterygota</taxon>
        <taxon>Coleoptera</taxon>
        <taxon>Polyphaga</taxon>
        <taxon>Cucujiformia</taxon>
        <taxon>Chrysomeloidea</taxon>
        <taxon>Chrysomelidae</taxon>
        <taxon>Galerucinae</taxon>
        <taxon>Diabroticina</taxon>
        <taxon>Diabroticites</taxon>
        <taxon>Diabrotica</taxon>
    </lineage>
</organism>
<evidence type="ECO:0000256" key="1">
    <source>
        <dbReference type="ARBA" id="ARBA00004123"/>
    </source>
</evidence>
<evidence type="ECO:0000256" key="5">
    <source>
        <dbReference type="SAM" id="MobiDB-lite"/>
    </source>
</evidence>
<dbReference type="SUPFAM" id="SSF46689">
    <property type="entry name" value="Homeodomain-like"/>
    <property type="match status" value="1"/>
</dbReference>
<evidence type="ECO:0000256" key="4">
    <source>
        <dbReference type="SAM" id="Coils"/>
    </source>
</evidence>
<dbReference type="Pfam" id="PF15784">
    <property type="entry name" value="GPS2_interact"/>
    <property type="match status" value="1"/>
</dbReference>
<dbReference type="EnsemblMetazoa" id="XM_050657327.1">
    <property type="protein sequence ID" value="XP_050513284.1"/>
    <property type="gene ID" value="LOC114330824"/>
</dbReference>
<name>A0ABM5KSW5_DIAVI</name>
<sequence length="1855" mass="210794">MEIHSMRIDHGPVQTNTMSYPQRQTQNHRPNHSSQATHSTADIYKPSRSPISTTATCYPYPSSPQLQHSTQNSPQQQRYQTQQPSAPTQQQQQLSPAPVSQPSVPPIISNVFHHRDYRQNRISLLHPEYGPGARLRNHSSLIQQSSSGVVCIDGGVGSGGHGGYTGGQQPLKKMRLQDKDGINQPLRIDTRPGTYNPQVEQISPTFPDQLTQDDQAFRTTKDELIQQIGKVDREIAKAESQITILKKKQTELEEMAKKPAVKLEVEEDTTPKHQSLPQKIYAENRKRAQNAHAQLDSLGPNVEWPLYNQPSDAPVYNENKRRNASFKRRLLDYFKKKNNEKESRNLYLTDTYSRMMQEWLRKVDKIELSTKRKAKEMKNREFFEKIFPELRKQREDKERFNRVGARVKSEADMEEIMDNLQEQALEDKKMRSYAVIPPILIDKKERKLRYDNHNGYLDDMEEVYKSRKFLNVWTQAEKEVFKEKYLQHPKNFGVIASYLDRKSVSDCVQYYYLSKKTENYKQLFRKARQRTRSARNTNQKINSSSNTSVIDILTTGVTTRLQREQQARTVVQPSSRIESSSNQLQLPISESAALVATPPSASTPTPSATTVTPTITSIGSPLGLAITTPTTAGAMPTSSPTASATCSEMSFTSTSVISSNTNGISSVMVTTTIEEEHTPAPEMTFSTITFSTPTTSMNDSTKPKIFLGFSETPISPTHVKDELVSPPKSIYSFDNEDLKVENINLLSSSPAIKQEIVDVLTPKNEGKSQEMYSNENIPSSDTLSENKKKKERRKDKDSFVETSDEDVNTMQDNTASGNCLLCQAQLGPQLNSRPLCSSQASLYDLREDQIPPNARVCNTCRCKTVRSRYTHCPLPSCPNSRGRIKRLRSLPERLQDLPLDVKEPLLAEFRIPSGVTKCCSACYNRIQRRLGPIEEWSEEEFNELEAALMELGYNWQLIGERLNKPPQTVKIYVAANRKRLKKCLGEDRKPALSTDEESGSSTSSCEENLIDGDRHSSDTASAAESPPVQSSNDGTIKKIDYDSSATETADEAQTPDQFQGAATITPVSNDGQPLSVKDLVLNVIEFSLMKNPGGQQTQNPPSSGMAPTISSILNNDSNEVTIVSEYNLNNINNQQRQQLQQRSDINLAKLVTPLIGATITPVSGPVQSQNQVESLQSSRDDLIVLQVPDGREPETLDLSIKKPRETLLPVHNKTQPQSQQQMHRDYVYHQERKSSAFSIRSPTKMSTSKLANPKSGSITLGTPIMSQPRYEVLRQIPDTKMGSITQGTPVIPHNMQEKRVFDYFNKRGAVPVQQMQSSQQYAGQYRQAYNVEQQLSSRQIIINDYITSQQMLGRRNEKTQFYPTNSAHRTPSPSQPGQQQRQGVIQRNARPQYIQPGHEALSSLVDVAVQQPSLPVPNAHEGLGKTMADNILDQPHRYQIVQHQQIRQHPQRAEEQRRSVCHPQQLLQQPQQQLQEQQKQQSHQHSQQSHQQPQQQQQSHLQSQPPQQTQVPQPQQLLLSQDQQKQDQQQSVKQEQQEQQPEGEHQDEKLQQSEQEEKEQEHEKSDQQKQPQLQNRQTSRSDNSTLTAASLIDAIITHQINQTAEGNREVVNNTREQRAGDLLFQKFHRGEPSPQNIQDNGEKSPLAINVDVDGDTLNKNLTVKELTDSVISHDFNARQPYYHMQENMNEQWKRRIQQQQNEDKRSQTPLQDERHVIRITQPQQKPMEKMEPVSPPESNNWSEQNYRKYPPNQQSHMSPLDYVKNRIVEVMRTEDDNKKDLQEEAHSQEKDLSDSPGEMVIDEEKHENDFNQQQTSQHSGFYSFVHKETTASDNSQNNEPKPLLSSQYEPLSDED</sequence>
<reference evidence="7" key="1">
    <citation type="submission" date="2025-05" db="UniProtKB">
        <authorList>
            <consortium name="EnsemblMetazoa"/>
        </authorList>
    </citation>
    <scope>IDENTIFICATION</scope>
</reference>
<dbReference type="InterPro" id="IPR009057">
    <property type="entry name" value="Homeodomain-like_sf"/>
</dbReference>
<feature type="region of interest" description="Disordered" evidence="5">
    <location>
        <begin position="1"/>
        <end position="107"/>
    </location>
</feature>
<proteinExistence type="inferred from homology"/>